<dbReference type="GO" id="GO:0008146">
    <property type="term" value="F:sulfotransferase activity"/>
    <property type="evidence" value="ECO:0007669"/>
    <property type="project" value="InterPro"/>
</dbReference>
<dbReference type="EMBL" id="CAUJNA010003718">
    <property type="protein sequence ID" value="CAJ1408404.1"/>
    <property type="molecule type" value="Genomic_DNA"/>
</dbReference>
<dbReference type="Gene3D" id="3.40.50.10320">
    <property type="entry name" value="LmbE-like"/>
    <property type="match status" value="1"/>
</dbReference>
<dbReference type="GO" id="GO:0016020">
    <property type="term" value="C:membrane"/>
    <property type="evidence" value="ECO:0007669"/>
    <property type="project" value="InterPro"/>
</dbReference>
<organism evidence="3 4">
    <name type="scientific">Effrenium voratum</name>
    <dbReference type="NCBI Taxonomy" id="2562239"/>
    <lineage>
        <taxon>Eukaryota</taxon>
        <taxon>Sar</taxon>
        <taxon>Alveolata</taxon>
        <taxon>Dinophyceae</taxon>
        <taxon>Suessiales</taxon>
        <taxon>Symbiodiniaceae</taxon>
        <taxon>Effrenium</taxon>
    </lineage>
</organism>
<evidence type="ECO:0000313" key="4">
    <source>
        <dbReference type="Proteomes" id="UP001178507"/>
    </source>
</evidence>
<dbReference type="Pfam" id="PF02585">
    <property type="entry name" value="PIG-L"/>
    <property type="match status" value="1"/>
</dbReference>
<dbReference type="Proteomes" id="UP001178507">
    <property type="component" value="Unassembled WGS sequence"/>
</dbReference>
<reference evidence="3" key="1">
    <citation type="submission" date="2023-08" db="EMBL/GenBank/DDBJ databases">
        <authorList>
            <person name="Chen Y."/>
            <person name="Shah S."/>
            <person name="Dougan E. K."/>
            <person name="Thang M."/>
            <person name="Chan C."/>
        </authorList>
    </citation>
    <scope>NUCLEOTIDE SEQUENCE</scope>
</reference>
<dbReference type="InterPro" id="IPR005331">
    <property type="entry name" value="Sulfotransferase"/>
</dbReference>
<protein>
    <recommendedName>
        <fullName evidence="2">N-acetylglucosaminylphosphatidylinositol deacetylase</fullName>
        <ecNumber evidence="2">3.5.1.89</ecNumber>
    </recommendedName>
</protein>
<gene>
    <name evidence="3" type="ORF">EVOR1521_LOCUS29832</name>
</gene>
<evidence type="ECO:0000313" key="3">
    <source>
        <dbReference type="EMBL" id="CAJ1408404.1"/>
    </source>
</evidence>
<comment type="caution">
    <text evidence="3">The sequence shown here is derived from an EMBL/GenBank/DDBJ whole genome shotgun (WGS) entry which is preliminary data.</text>
</comment>
<dbReference type="EC" id="3.5.1.89" evidence="2"/>
<dbReference type="Pfam" id="PF03567">
    <property type="entry name" value="Sulfotransfer_2"/>
    <property type="match status" value="1"/>
</dbReference>
<evidence type="ECO:0000256" key="1">
    <source>
        <dbReference type="ARBA" id="ARBA00006066"/>
    </source>
</evidence>
<proteinExistence type="inferred from homology"/>
<dbReference type="InterPro" id="IPR003737">
    <property type="entry name" value="GlcNAc_PI_deacetylase-related"/>
</dbReference>
<dbReference type="AlphaFoldDB" id="A0AA36JMK4"/>
<comment type="similarity">
    <text evidence="1">Belongs to the PIGL family.</text>
</comment>
<keyword evidence="4" id="KW-1185">Reference proteome</keyword>
<accession>A0AA36JMK4</accession>
<name>A0AA36JMK4_9DINO</name>
<dbReference type="InterPro" id="IPR024078">
    <property type="entry name" value="LmbE-like_dom_sf"/>
</dbReference>
<dbReference type="SUPFAM" id="SSF102588">
    <property type="entry name" value="LmbE-like"/>
    <property type="match status" value="1"/>
</dbReference>
<dbReference type="GO" id="GO:0000225">
    <property type="term" value="F:N-acetylglucosaminylphosphatidylinositol deacetylase activity"/>
    <property type="evidence" value="ECO:0007669"/>
    <property type="project" value="UniProtKB-EC"/>
</dbReference>
<sequence length="558" mass="63241">MIPALLVTAHAEDAVAFASDLLTSNVDGLQWDVVCATCGHPRERFAKVQFKSAIEVLKASGAHIATRQWPFPKCQHAGCELFAAEGASLAELLDALLREQNWHAVVTHNSQGEHEDVQHRAVHQHVRRAVAALPASREGIPRLYVFNPLPELNMTLSVRKTRAFQQFFADHRLDHARYMQALTLTGFTEHVVLADTFFRPKELSLANFWTLHQSTAVNFMYVPCIHRMGGWHHRGVVAEDSSESSCTAKGLHEKVHSMLEQALQESCALGGFALYRRLCRFIPHFLESRLSQQLQQMEASFFPRHFIQQAPGQMLASFRGCRIRASMQRRVSKEAAQGRHVLYLSALEASHAAIVHVFKNAGTAIAEATQRLGGRVYSTIVEPHHWNTQQHILDSKTWFRAALVRDPVERMLSAFHEVEKRRLWEANATAPEEFNIGASQQWLEQLHQTLESCLAEDEPLDYHYMPQANFLVDAFGRKYDLTYIGRVERLEEELKFIFRVPDLKTSYRSGPYADVSAFRIAQKDLPDSTLRLICQMYAVDYCCFGFDLPGACEALGSC</sequence>
<evidence type="ECO:0000256" key="2">
    <source>
        <dbReference type="ARBA" id="ARBA00012176"/>
    </source>
</evidence>